<comment type="subcellular location">
    <subcellularLocation>
        <location evidence="1">Endomembrane system</location>
        <topology evidence="1">Multi-pass membrane protein</topology>
    </subcellularLocation>
    <subcellularLocation>
        <location evidence="3">Endoplasmic reticulum membrane</location>
    </subcellularLocation>
    <subcellularLocation>
        <location evidence="2">Nucleus envelope</location>
    </subcellularLocation>
</comment>
<keyword evidence="5 11" id="KW-0812">Transmembrane</keyword>
<evidence type="ECO:0000256" key="8">
    <source>
        <dbReference type="ARBA" id="ARBA00023136"/>
    </source>
</evidence>
<evidence type="ECO:0000256" key="1">
    <source>
        <dbReference type="ARBA" id="ARBA00004127"/>
    </source>
</evidence>
<organism evidence="12 13">
    <name type="scientific">Eptatretus burgeri</name>
    <name type="common">Inshore hagfish</name>
    <dbReference type="NCBI Taxonomy" id="7764"/>
    <lineage>
        <taxon>Eukaryota</taxon>
        <taxon>Metazoa</taxon>
        <taxon>Chordata</taxon>
        <taxon>Craniata</taxon>
        <taxon>Vertebrata</taxon>
        <taxon>Cyclostomata</taxon>
        <taxon>Myxini</taxon>
        <taxon>Myxiniformes</taxon>
        <taxon>Myxinidae</taxon>
        <taxon>Eptatretinae</taxon>
        <taxon>Eptatretus</taxon>
    </lineage>
</organism>
<evidence type="ECO:0000256" key="4">
    <source>
        <dbReference type="ARBA" id="ARBA00006627"/>
    </source>
</evidence>
<keyword evidence="6" id="KW-0256">Endoplasmic reticulum</keyword>
<evidence type="ECO:0000256" key="11">
    <source>
        <dbReference type="SAM" id="Phobius"/>
    </source>
</evidence>
<dbReference type="OMA" id="NMMALDE"/>
<evidence type="ECO:0000256" key="7">
    <source>
        <dbReference type="ARBA" id="ARBA00022989"/>
    </source>
</evidence>
<dbReference type="GO" id="GO:0006629">
    <property type="term" value="P:lipid metabolic process"/>
    <property type="evidence" value="ECO:0007669"/>
    <property type="project" value="TreeGrafter"/>
</dbReference>
<feature type="transmembrane region" description="Helical" evidence="11">
    <location>
        <begin position="366"/>
        <end position="383"/>
    </location>
</feature>
<dbReference type="GO" id="GO:0005789">
    <property type="term" value="C:endoplasmic reticulum membrane"/>
    <property type="evidence" value="ECO:0007669"/>
    <property type="project" value="UniProtKB-SubCell"/>
</dbReference>
<keyword evidence="9" id="KW-0539">Nucleus</keyword>
<feature type="transmembrane region" description="Helical" evidence="11">
    <location>
        <begin position="31"/>
        <end position="50"/>
    </location>
</feature>
<evidence type="ECO:0000313" key="13">
    <source>
        <dbReference type="Proteomes" id="UP000694388"/>
    </source>
</evidence>
<feature type="region of interest" description="Disordered" evidence="10">
    <location>
        <begin position="1"/>
        <end position="21"/>
    </location>
</feature>
<dbReference type="PANTHER" id="PTHR13416:SF2">
    <property type="entry name" value="TRANSMEMBRANE PROTEIN 43"/>
    <property type="match status" value="1"/>
</dbReference>
<keyword evidence="8 11" id="KW-0472">Membrane</keyword>
<evidence type="ECO:0000256" key="5">
    <source>
        <dbReference type="ARBA" id="ARBA00022692"/>
    </source>
</evidence>
<dbReference type="AlphaFoldDB" id="A0A8C4QFT1"/>
<name>A0A8C4QFT1_EPTBU</name>
<evidence type="ECO:0000256" key="2">
    <source>
        <dbReference type="ARBA" id="ARBA00004259"/>
    </source>
</evidence>
<feature type="transmembrane region" description="Helical" evidence="11">
    <location>
        <begin position="335"/>
        <end position="359"/>
    </location>
</feature>
<keyword evidence="13" id="KW-1185">Reference proteome</keyword>
<dbReference type="GO" id="GO:0005637">
    <property type="term" value="C:nuclear inner membrane"/>
    <property type="evidence" value="ECO:0007669"/>
    <property type="project" value="TreeGrafter"/>
</dbReference>
<evidence type="ECO:0000313" key="12">
    <source>
        <dbReference type="Ensembl" id="ENSEBUP00000014845.1"/>
    </source>
</evidence>
<dbReference type="Pfam" id="PF07787">
    <property type="entry name" value="TMEM43"/>
    <property type="match status" value="1"/>
</dbReference>
<protein>
    <submittedName>
        <fullName evidence="12">Transmembrane protein 43</fullName>
    </submittedName>
</protein>
<comment type="similarity">
    <text evidence="4">Belongs to the TMEM43 family.</text>
</comment>
<evidence type="ECO:0000256" key="10">
    <source>
        <dbReference type="SAM" id="MobiDB-lite"/>
    </source>
</evidence>
<reference evidence="12" key="2">
    <citation type="submission" date="2025-09" db="UniProtKB">
        <authorList>
            <consortium name="Ensembl"/>
        </authorList>
    </citation>
    <scope>IDENTIFICATION</scope>
</reference>
<dbReference type="GeneTree" id="ENSGT00390000009671"/>
<proteinExistence type="inferred from homology"/>
<dbReference type="Ensembl" id="ENSEBUT00000015421.1">
    <property type="protein sequence ID" value="ENSEBUP00000014845.1"/>
    <property type="gene ID" value="ENSEBUG00000009361.1"/>
</dbReference>
<sequence length="398" mass="44121">MATSPAKSKDSHVKKTSHPKPSLLTGLRQSALGVGLGVLLCFASFFLLFCNEGQAAKMAAALEEGRATVLPLSRLDAPSQANEGGLVHISGPLSTQQVLHDPNYDVKVYAVKLKRQVEMFQWVEHEDSSTSEDDTHTRYTYSTEWRPDVVNSRNFDREIGHENPSIMAVESKVATSPAARVGSFFLSPDLLEKIDWFEPLTFDGVPPATDGVIVTDAYHYHSSNPHNPLVGDLRVSFLFAGKSGNNAEQVSVVARQAESELQPYRTKSGHMLALLSRGMVSAQVMLEKEQKNLVMYAWAMRVIGWLLMYLGLSLMTRPLQSLVSWVPFVRECMNVGLSLFCGALSLSISLLVVALAWLVFHPLITVLLISLALLPLWFCYWYRPAGPPTPREDAKKNY</sequence>
<dbReference type="Proteomes" id="UP000694388">
    <property type="component" value="Unplaced"/>
</dbReference>
<keyword evidence="7 11" id="KW-1133">Transmembrane helix</keyword>
<dbReference type="InterPro" id="IPR012430">
    <property type="entry name" value="TMEM43_fam"/>
</dbReference>
<dbReference type="GO" id="GO:0071763">
    <property type="term" value="P:nuclear membrane organization"/>
    <property type="evidence" value="ECO:0007669"/>
    <property type="project" value="TreeGrafter"/>
</dbReference>
<accession>A0A8C4QFT1</accession>
<evidence type="ECO:0000256" key="6">
    <source>
        <dbReference type="ARBA" id="ARBA00022824"/>
    </source>
</evidence>
<reference evidence="12" key="1">
    <citation type="submission" date="2025-08" db="UniProtKB">
        <authorList>
            <consortium name="Ensembl"/>
        </authorList>
    </citation>
    <scope>IDENTIFICATION</scope>
</reference>
<dbReference type="PANTHER" id="PTHR13416">
    <property type="match status" value="1"/>
</dbReference>
<evidence type="ECO:0000256" key="9">
    <source>
        <dbReference type="ARBA" id="ARBA00023242"/>
    </source>
</evidence>
<evidence type="ECO:0000256" key="3">
    <source>
        <dbReference type="ARBA" id="ARBA00004586"/>
    </source>
</evidence>
<feature type="transmembrane region" description="Helical" evidence="11">
    <location>
        <begin position="293"/>
        <end position="315"/>
    </location>
</feature>